<evidence type="ECO:0000256" key="3">
    <source>
        <dbReference type="SAM" id="Phobius"/>
    </source>
</evidence>
<dbReference type="Gene3D" id="3.40.630.190">
    <property type="entry name" value="LCP protein"/>
    <property type="match status" value="1"/>
</dbReference>
<evidence type="ECO:0000259" key="4">
    <source>
        <dbReference type="Pfam" id="PF03816"/>
    </source>
</evidence>
<dbReference type="Pfam" id="PF03816">
    <property type="entry name" value="LytR_cpsA_psr"/>
    <property type="match status" value="1"/>
</dbReference>
<dbReference type="PANTHER" id="PTHR33392">
    <property type="entry name" value="POLYISOPRENYL-TEICHOIC ACID--PEPTIDOGLYCAN TEICHOIC ACID TRANSFERASE TAGU"/>
    <property type="match status" value="1"/>
</dbReference>
<reference evidence="5 6" key="1">
    <citation type="submission" date="2014-01" db="EMBL/GenBank/DDBJ databases">
        <title>Draft genome sequence of the multidrug-resistant clinical isolate Dermabacter hominis 1368.</title>
        <authorList>
            <person name="Albersmeier A."/>
            <person name="Bomholt C."/>
            <person name="Glaub A."/>
            <person name="Ruckert C."/>
            <person name="Soriano F."/>
            <person name="Fernandez-Natal I."/>
            <person name="Tauch A."/>
        </authorList>
    </citation>
    <scope>NUCLEOTIDE SEQUENCE [LARGE SCALE GENOMIC DNA]</scope>
    <source>
        <strain evidence="5 6">1368</strain>
    </source>
</reference>
<dbReference type="EMBL" id="JDRS01000006">
    <property type="protein sequence ID" value="KDS93527.1"/>
    <property type="molecule type" value="Genomic_DNA"/>
</dbReference>
<evidence type="ECO:0000313" key="6">
    <source>
        <dbReference type="Proteomes" id="UP000030182"/>
    </source>
</evidence>
<dbReference type="InterPro" id="IPR050922">
    <property type="entry name" value="LytR/CpsA/Psr_CW_biosynth"/>
</dbReference>
<evidence type="ECO:0000256" key="1">
    <source>
        <dbReference type="ARBA" id="ARBA00006068"/>
    </source>
</evidence>
<feature type="compositionally biased region" description="Low complexity" evidence="2">
    <location>
        <begin position="1"/>
        <end position="14"/>
    </location>
</feature>
<feature type="region of interest" description="Disordered" evidence="2">
    <location>
        <begin position="1"/>
        <end position="50"/>
    </location>
</feature>
<evidence type="ECO:0000256" key="2">
    <source>
        <dbReference type="SAM" id="MobiDB-lite"/>
    </source>
</evidence>
<comment type="similarity">
    <text evidence="1">Belongs to the LytR/CpsA/Psr (LCP) family.</text>
</comment>
<comment type="caution">
    <text evidence="5">The sequence shown here is derived from an EMBL/GenBank/DDBJ whole genome shotgun (WGS) entry which is preliminary data.</text>
</comment>
<name>A0ABR4SLD6_9MICO</name>
<protein>
    <submittedName>
        <fullName evidence="5">Transcriptional regulator</fullName>
    </submittedName>
</protein>
<sequence>MPAVRNAARPAPVRLNSKPPGSPGQHAQHQLPPMRPAPSGPPRRKGMSRKRGFRLARTIVLLVLVIALGWPVGLGLWANSKIAHADALSGAADTPGETYLLAGADIEQGGAQRTDTLMLLHKAPNGKQYLVSIPRDTLAEIPEHGTHKINAAYSMGGATLLVKTVEKLTGLTIDHFVVIGFSGVEDVVNAIGTVNLCIDRDVDDVRSGLKMAKGCHDVGGEQALAFVRARYFDPTADIGRQQRQQQFVSALMKRASSPGVLLNPLTQVNLASAGTKALVTDNDTGLIDLASAALVMRAAPNSGGVLAMPIEDPNFKTKHSGVAIKVDDEDVHAFFSSIADGSAESKPEG</sequence>
<keyword evidence="6" id="KW-1185">Reference proteome</keyword>
<dbReference type="Proteomes" id="UP000030182">
    <property type="component" value="Unassembled WGS sequence"/>
</dbReference>
<feature type="transmembrane region" description="Helical" evidence="3">
    <location>
        <begin position="55"/>
        <end position="78"/>
    </location>
</feature>
<organism evidence="5 6">
    <name type="scientific">Dermabacter hominis 1368</name>
    <dbReference type="NCBI Taxonomy" id="1450519"/>
    <lineage>
        <taxon>Bacteria</taxon>
        <taxon>Bacillati</taxon>
        <taxon>Actinomycetota</taxon>
        <taxon>Actinomycetes</taxon>
        <taxon>Micrococcales</taxon>
        <taxon>Dermabacteraceae</taxon>
        <taxon>Dermabacter</taxon>
    </lineage>
</organism>
<dbReference type="NCBIfam" id="TIGR00350">
    <property type="entry name" value="lytR_cpsA_psr"/>
    <property type="match status" value="1"/>
</dbReference>
<keyword evidence="3" id="KW-0472">Membrane</keyword>
<keyword evidence="3" id="KW-1133">Transmembrane helix</keyword>
<dbReference type="PANTHER" id="PTHR33392:SF6">
    <property type="entry name" value="POLYISOPRENYL-TEICHOIC ACID--PEPTIDOGLYCAN TEICHOIC ACID TRANSFERASE TAGU"/>
    <property type="match status" value="1"/>
</dbReference>
<proteinExistence type="inferred from homology"/>
<keyword evidence="3" id="KW-0812">Transmembrane</keyword>
<feature type="domain" description="Cell envelope-related transcriptional attenuator" evidence="4">
    <location>
        <begin position="113"/>
        <end position="256"/>
    </location>
</feature>
<dbReference type="InterPro" id="IPR004474">
    <property type="entry name" value="LytR_CpsA_psr"/>
</dbReference>
<accession>A0ABR4SLD6</accession>
<gene>
    <name evidence="5" type="ORF">DHOM_05525</name>
</gene>
<evidence type="ECO:0000313" key="5">
    <source>
        <dbReference type="EMBL" id="KDS93527.1"/>
    </source>
</evidence>